<dbReference type="Pfam" id="PF01074">
    <property type="entry name" value="Glyco_hydro_38N"/>
    <property type="match status" value="1"/>
</dbReference>
<dbReference type="InterPro" id="IPR000602">
    <property type="entry name" value="Glyco_hydro_38_N"/>
</dbReference>
<proteinExistence type="inferred from homology"/>
<dbReference type="Gene3D" id="1.20.1270.50">
    <property type="entry name" value="Glycoside hydrolase family 38, central domain"/>
    <property type="match status" value="1"/>
</dbReference>
<evidence type="ECO:0000259" key="12">
    <source>
        <dbReference type="SMART" id="SM00872"/>
    </source>
</evidence>
<evidence type="ECO:0000256" key="3">
    <source>
        <dbReference type="ARBA" id="ARBA00022723"/>
    </source>
</evidence>
<dbReference type="CDD" id="cd10809">
    <property type="entry name" value="GH38N_AMII_GMII_SfManIII_like"/>
    <property type="match status" value="1"/>
</dbReference>
<keyword evidence="3 10" id="KW-0479">Metal-binding</keyword>
<dbReference type="InterPro" id="IPR011330">
    <property type="entry name" value="Glyco_hydro/deAcase_b/a-brl"/>
</dbReference>
<dbReference type="GO" id="GO:0006491">
    <property type="term" value="P:N-glycan processing"/>
    <property type="evidence" value="ECO:0007669"/>
    <property type="project" value="TreeGrafter"/>
</dbReference>
<dbReference type="PANTHER" id="PTHR11607">
    <property type="entry name" value="ALPHA-MANNOSIDASE"/>
    <property type="match status" value="1"/>
</dbReference>
<dbReference type="InterPro" id="IPR050843">
    <property type="entry name" value="Glycosyl_Hydrlase_38"/>
</dbReference>
<evidence type="ECO:0000313" key="14">
    <source>
        <dbReference type="Proteomes" id="UP000194236"/>
    </source>
</evidence>
<reference evidence="13 14" key="1">
    <citation type="submission" date="2017-03" db="EMBL/GenBank/DDBJ databases">
        <title>Genome Survey of Euroglyphus maynei.</title>
        <authorList>
            <person name="Arlian L.G."/>
            <person name="Morgan M.S."/>
            <person name="Rider S.D."/>
        </authorList>
    </citation>
    <scope>NUCLEOTIDE SEQUENCE [LARGE SCALE GENOMIC DNA]</scope>
    <source>
        <strain evidence="13">Arlian Lab</strain>
        <tissue evidence="13">Whole body</tissue>
    </source>
</reference>
<dbReference type="Gene3D" id="2.70.98.30">
    <property type="entry name" value="Golgi alpha-mannosidase II, domain 4"/>
    <property type="match status" value="1"/>
</dbReference>
<evidence type="ECO:0000256" key="5">
    <source>
        <dbReference type="ARBA" id="ARBA00022833"/>
    </source>
</evidence>
<evidence type="ECO:0000256" key="6">
    <source>
        <dbReference type="ARBA" id="ARBA00023157"/>
    </source>
</evidence>
<keyword evidence="11" id="KW-1133">Transmembrane helix</keyword>
<feature type="transmembrane region" description="Helical" evidence="11">
    <location>
        <begin position="22"/>
        <end position="48"/>
    </location>
</feature>
<dbReference type="SMART" id="SM00872">
    <property type="entry name" value="Alpha-mann_mid"/>
    <property type="match status" value="1"/>
</dbReference>
<dbReference type="GO" id="GO:0006013">
    <property type="term" value="P:mannose metabolic process"/>
    <property type="evidence" value="ECO:0007669"/>
    <property type="project" value="InterPro"/>
</dbReference>
<dbReference type="Gene3D" id="2.60.40.1180">
    <property type="entry name" value="Golgi alpha-mannosidase II"/>
    <property type="match status" value="1"/>
</dbReference>
<evidence type="ECO:0000256" key="7">
    <source>
        <dbReference type="ARBA" id="ARBA00023295"/>
    </source>
</evidence>
<dbReference type="SUPFAM" id="SSF88713">
    <property type="entry name" value="Glycoside hydrolase/deacetylase"/>
    <property type="match status" value="1"/>
</dbReference>
<dbReference type="SUPFAM" id="SSF88688">
    <property type="entry name" value="Families 57/38 glycoside transferase middle domain"/>
    <property type="match status" value="1"/>
</dbReference>
<organism evidence="13 14">
    <name type="scientific">Euroglyphus maynei</name>
    <name type="common">Mayne's house dust mite</name>
    <dbReference type="NCBI Taxonomy" id="6958"/>
    <lineage>
        <taxon>Eukaryota</taxon>
        <taxon>Metazoa</taxon>
        <taxon>Ecdysozoa</taxon>
        <taxon>Arthropoda</taxon>
        <taxon>Chelicerata</taxon>
        <taxon>Arachnida</taxon>
        <taxon>Acari</taxon>
        <taxon>Acariformes</taxon>
        <taxon>Sarcoptiformes</taxon>
        <taxon>Astigmata</taxon>
        <taxon>Psoroptidia</taxon>
        <taxon>Analgoidea</taxon>
        <taxon>Pyroglyphidae</taxon>
        <taxon>Pyroglyphinae</taxon>
        <taxon>Euroglyphus</taxon>
    </lineage>
</organism>
<comment type="similarity">
    <text evidence="1 10">Belongs to the glycosyl hydrolase 38 family.</text>
</comment>
<name>A0A1Y3BLU9_EURMA</name>
<dbReference type="InterPro" id="IPR011013">
    <property type="entry name" value="Gal_mutarotase_sf_dom"/>
</dbReference>
<evidence type="ECO:0000313" key="13">
    <source>
        <dbReference type="EMBL" id="OTF81792.1"/>
    </source>
</evidence>
<dbReference type="EMBL" id="MUJZ01011723">
    <property type="protein sequence ID" value="OTF81792.1"/>
    <property type="molecule type" value="Genomic_DNA"/>
</dbReference>
<keyword evidence="6" id="KW-1015">Disulfide bond</keyword>
<sequence>QQSSLVSQHSITKWFYRRFRRIILLQSLSWPNFIFVSLIILFTIFFLFSHFNVLIQSSNPSMHLESSDSSAMKNEYVRYIEELSSIVEHPSYRIRAAQINEQLRRIEMSLKENREILQSIRNSIVISVKSNATYNNRIKLNDFFRSSQISVEDVFHQKLICPLVTDQREFKPDIDMHQVYEQLPFDNVDGGVWKQGWTLEIKEEDFQKPKPKLKVFIVPHSHNDPGWIKTFDVYFSKQTQHILTNAVEFMTQHPDMRFIWAETSYLSAWWETTNDAHREMLRRLIIEKRFEVVTGGWVMNDEANTHFWSILQQIIEGHEWLENNIDSEHVEWRPKHGWAIDPFGMSPTMAYLLKLMGFRAMVVQRVHYSIKKHLAHSHQLEFRWRQYWDDDGDIVCHVEPFYSYDIPHTCGPDPKVCCQFDFKRLAKPKCPWKINPQIITDANVEERAKTLLDQYRKKSLLYRTNSLLVPLGDDFRYDDIKEWRNQYDNYRRIMHFLNSRSEFNVEIKFATLNDYFDSILTTDDGQISQTEQFPTLVGDFFTYADRDDHYWSGYYTSKPFYKRFERILASHSRAIEILFAMANILNNNMTADQDPFKHLTYELTFARQNLALFQHHDGITGTAKDSVVIDYANRMLRSFQILQKVATSSLSAITNHPIPELEFMHIFANIQTPIRRHSFHLSTNTRKYFILYNSLGWTLDTQVFCFDIYWTNNTRMPDWCLTSNDYSIKIIQINHHWPDMRPSNEPMENRREICFQPKLEPISLRQYCLGNCRCSPVDSRSYRHHEKHESFVTLYNSHRDSLVAKKPFDYHILSLMSSAPNTTIENERIRLTFDSTSMHGLLKSWSYYDFQTKTWNTIDIQMKIMTFGTKAGGKNVQKSGAYIFLPDDQNPVPFEWTGKPKIRVMIGNLESRYEWMIDEPYPVHIRFSLYRGRPTVEMQTEFHLQGKQAANRELLIRFEIPRINNGDRFFTDLNGLQIIARKRYAKIPLQGNVYPLTTVAWIEDDEHRFAVMSGQPLGVTSFRSSTMDIFMDRRLIQDDFRGLNQGVLDNRQTREIFRLMLEPTSSSSIMKNSTPSMTSGMMFESQTLLNPIIGLTTKQIDDDRPLISKIFFSKLKLLQTPLPCDLHLLNLRRSISRYRQFSLWLHRTTLTCDSKCLQTSDSVILSKYLSKEIVGRLEPTIELMNGMSWFNQSNQAWHPLNQKINIGPMQLSSYRLYRILP</sequence>
<dbReference type="EC" id="3.2.1.-" evidence="10"/>
<dbReference type="Proteomes" id="UP000194236">
    <property type="component" value="Unassembled WGS sequence"/>
</dbReference>
<dbReference type="InterPro" id="IPR028995">
    <property type="entry name" value="Glyco_hydro_57/38_cen_sf"/>
</dbReference>
<accession>A0A1Y3BLU9</accession>
<dbReference type="FunFam" id="1.20.1270.50:FF:000001">
    <property type="entry name" value="Alpha-mannosidase"/>
    <property type="match status" value="1"/>
</dbReference>
<dbReference type="InterPro" id="IPR027291">
    <property type="entry name" value="Glyco_hydro_38_N_sf"/>
</dbReference>
<comment type="function">
    <text evidence="8">Catalyzes the first committed step in the biosynthesis of complex N-glycans. It controls conversion of high mannose to complex N-glycans; the final hydrolytic step in the N-glycan maturation pathway.</text>
</comment>
<evidence type="ECO:0000256" key="1">
    <source>
        <dbReference type="ARBA" id="ARBA00009792"/>
    </source>
</evidence>
<comment type="caution">
    <text evidence="13">The sequence shown here is derived from an EMBL/GenBank/DDBJ whole genome shotgun (WGS) entry which is preliminary data.</text>
</comment>
<keyword evidence="14" id="KW-1185">Reference proteome</keyword>
<evidence type="ECO:0000256" key="10">
    <source>
        <dbReference type="RuleBase" id="RU361199"/>
    </source>
</evidence>
<comment type="subunit">
    <text evidence="2">Homodimer; disulfide-linked.</text>
</comment>
<dbReference type="GO" id="GO:0046872">
    <property type="term" value="F:metal ion binding"/>
    <property type="evidence" value="ECO:0007669"/>
    <property type="project" value="UniProtKB-KW"/>
</dbReference>
<dbReference type="AlphaFoldDB" id="A0A1Y3BLU9"/>
<protein>
    <recommendedName>
        <fullName evidence="10">Alpha-mannosidase</fullName>
        <ecNumber evidence="10">3.2.1.-</ecNumber>
    </recommendedName>
</protein>
<comment type="cofactor">
    <cofactor evidence="10">
        <name>Zn(2+)</name>
        <dbReference type="ChEBI" id="CHEBI:29105"/>
    </cofactor>
    <text evidence="10">Binds 1 zinc ion per subunit.</text>
</comment>
<keyword evidence="5 10" id="KW-0862">Zinc</keyword>
<dbReference type="InterPro" id="IPR011682">
    <property type="entry name" value="Glyco_hydro_38_C"/>
</dbReference>
<dbReference type="Pfam" id="PF07748">
    <property type="entry name" value="Glyco_hydro_38C"/>
    <property type="match status" value="1"/>
</dbReference>
<evidence type="ECO:0000256" key="4">
    <source>
        <dbReference type="ARBA" id="ARBA00022801"/>
    </source>
</evidence>
<dbReference type="GO" id="GO:0000139">
    <property type="term" value="C:Golgi membrane"/>
    <property type="evidence" value="ECO:0007669"/>
    <property type="project" value="TreeGrafter"/>
</dbReference>
<keyword evidence="4 10" id="KW-0378">Hydrolase</keyword>
<feature type="non-terminal residue" evidence="13">
    <location>
        <position position="1"/>
    </location>
</feature>
<dbReference type="InterPro" id="IPR013780">
    <property type="entry name" value="Glyco_hydro_b"/>
</dbReference>
<evidence type="ECO:0000256" key="2">
    <source>
        <dbReference type="ARBA" id="ARBA00011748"/>
    </source>
</evidence>
<dbReference type="Pfam" id="PF09261">
    <property type="entry name" value="Alpha-mann_mid"/>
    <property type="match status" value="1"/>
</dbReference>
<dbReference type="PANTHER" id="PTHR11607:SF3">
    <property type="entry name" value="LYSOSOMAL ALPHA-MANNOSIDASE"/>
    <property type="match status" value="1"/>
</dbReference>
<dbReference type="SUPFAM" id="SSF74650">
    <property type="entry name" value="Galactose mutarotase-like"/>
    <property type="match status" value="1"/>
</dbReference>
<feature type="domain" description="Glycoside hydrolase family 38 central" evidence="12">
    <location>
        <begin position="549"/>
        <end position="635"/>
    </location>
</feature>
<dbReference type="InterPro" id="IPR037094">
    <property type="entry name" value="Glyco_hydro_38_cen_sf"/>
</dbReference>
<keyword evidence="11" id="KW-0472">Membrane</keyword>
<evidence type="ECO:0000256" key="11">
    <source>
        <dbReference type="SAM" id="Phobius"/>
    </source>
</evidence>
<evidence type="ECO:0000256" key="9">
    <source>
        <dbReference type="ARBA" id="ARBA00093232"/>
    </source>
</evidence>
<dbReference type="GO" id="GO:0004572">
    <property type="term" value="F:mannosyl-oligosaccharide 1,3-1,6-alpha-mannosidase activity"/>
    <property type="evidence" value="ECO:0007669"/>
    <property type="project" value="UniProtKB-EC"/>
</dbReference>
<dbReference type="Gene3D" id="3.20.110.10">
    <property type="entry name" value="Glycoside hydrolase 38, N terminal domain"/>
    <property type="match status" value="1"/>
</dbReference>
<comment type="catalytic activity">
    <reaction evidence="9">
        <text>N(4)-{beta-D-GlcNAc-(1-&gt;2)-alpha-D-Man-(1-&gt;3)-[alpha-D-Man-(1-&gt;3)-[alpha-D-Man-(1-&gt;6)]-alpha-D-Man-(1-&gt;6)]-beta-D-Man-(1-&gt;4)-beta-D-GlcNAc-(1-&gt;4)-beta-D-GlcNAc}-L-asparaginyl-[protein] + 2 H2O = 2 alpha-D-mannopyranose + an N(4)-{beta-D-GlcNAc-(1-&gt;2)-alpha-D-Man-(1-&gt;3)-[alpha-D-Man-(1-&gt;6)]-beta-D-Man-(1-&gt;4)-beta-D-GlcNAc-(1-&gt;4)-beta-D-GlcNAc}-L-asparaginyl-[protein]</text>
        <dbReference type="Rhea" id="RHEA:56052"/>
        <dbReference type="Rhea" id="RHEA-COMP:14368"/>
        <dbReference type="Rhea" id="RHEA-COMP:14369"/>
        <dbReference type="ChEBI" id="CHEBI:15377"/>
        <dbReference type="ChEBI" id="CHEBI:28729"/>
        <dbReference type="ChEBI" id="CHEBI:60615"/>
        <dbReference type="ChEBI" id="CHEBI:60625"/>
        <dbReference type="EC" id="3.2.1.114"/>
    </reaction>
</comment>
<evidence type="ECO:0000256" key="8">
    <source>
        <dbReference type="ARBA" id="ARBA00059516"/>
    </source>
</evidence>
<keyword evidence="11" id="KW-0812">Transmembrane</keyword>
<gene>
    <name evidence="13" type="ORF">BLA29_000250</name>
</gene>
<dbReference type="InterPro" id="IPR015341">
    <property type="entry name" value="Glyco_hydro_38_cen"/>
</dbReference>
<keyword evidence="7 10" id="KW-0326">Glycosidase</keyword>
<dbReference type="GO" id="GO:0030246">
    <property type="term" value="F:carbohydrate binding"/>
    <property type="evidence" value="ECO:0007669"/>
    <property type="project" value="InterPro"/>
</dbReference>
<dbReference type="OrthoDB" id="10261055at2759"/>
<dbReference type="FunFam" id="3.20.110.10:FF:000003">
    <property type="entry name" value="Alpha-mannosidase"/>
    <property type="match status" value="1"/>
</dbReference>